<keyword evidence="2" id="KW-1185">Reference proteome</keyword>
<dbReference type="EMBL" id="JAGTTL010000010">
    <property type="protein sequence ID" value="KAK6317573.1"/>
    <property type="molecule type" value="Genomic_DNA"/>
</dbReference>
<sequence length="68" mass="7819">MASRLHLVRWCPFRITSLQGLPELDIPLLVSQLPPILQILFHVPRVVKRFQDGRRCLSCSGNLTQNCH</sequence>
<protein>
    <submittedName>
        <fullName evidence="1">Uncharacterized protein</fullName>
    </submittedName>
</protein>
<comment type="caution">
    <text evidence="1">The sequence shown here is derived from an EMBL/GenBank/DDBJ whole genome shotgun (WGS) entry which is preliminary data.</text>
</comment>
<evidence type="ECO:0000313" key="2">
    <source>
        <dbReference type="Proteomes" id="UP001356427"/>
    </source>
</evidence>
<gene>
    <name evidence="1" type="ORF">J4Q44_G00129730</name>
</gene>
<dbReference type="AlphaFoldDB" id="A0AAN8LV26"/>
<organism evidence="1 2">
    <name type="scientific">Coregonus suidteri</name>
    <dbReference type="NCBI Taxonomy" id="861788"/>
    <lineage>
        <taxon>Eukaryota</taxon>
        <taxon>Metazoa</taxon>
        <taxon>Chordata</taxon>
        <taxon>Craniata</taxon>
        <taxon>Vertebrata</taxon>
        <taxon>Euteleostomi</taxon>
        <taxon>Actinopterygii</taxon>
        <taxon>Neopterygii</taxon>
        <taxon>Teleostei</taxon>
        <taxon>Protacanthopterygii</taxon>
        <taxon>Salmoniformes</taxon>
        <taxon>Salmonidae</taxon>
        <taxon>Coregoninae</taxon>
        <taxon>Coregonus</taxon>
    </lineage>
</organism>
<dbReference type="Proteomes" id="UP001356427">
    <property type="component" value="Unassembled WGS sequence"/>
</dbReference>
<proteinExistence type="predicted"/>
<accession>A0AAN8LV26</accession>
<name>A0AAN8LV26_9TELE</name>
<reference evidence="1 2" key="1">
    <citation type="submission" date="2021-04" db="EMBL/GenBank/DDBJ databases">
        <authorList>
            <person name="De Guttry C."/>
            <person name="Zahm M."/>
            <person name="Klopp C."/>
            <person name="Cabau C."/>
            <person name="Louis A."/>
            <person name="Berthelot C."/>
            <person name="Parey E."/>
            <person name="Roest Crollius H."/>
            <person name="Montfort J."/>
            <person name="Robinson-Rechavi M."/>
            <person name="Bucao C."/>
            <person name="Bouchez O."/>
            <person name="Gislard M."/>
            <person name="Lluch J."/>
            <person name="Milhes M."/>
            <person name="Lampietro C."/>
            <person name="Lopez Roques C."/>
            <person name="Donnadieu C."/>
            <person name="Braasch I."/>
            <person name="Desvignes T."/>
            <person name="Postlethwait J."/>
            <person name="Bobe J."/>
            <person name="Wedekind C."/>
            <person name="Guiguen Y."/>
        </authorList>
    </citation>
    <scope>NUCLEOTIDE SEQUENCE [LARGE SCALE GENOMIC DNA]</scope>
    <source>
        <strain evidence="1">Cs_M1</strain>
        <tissue evidence="1">Blood</tissue>
    </source>
</reference>
<evidence type="ECO:0000313" key="1">
    <source>
        <dbReference type="EMBL" id="KAK6317573.1"/>
    </source>
</evidence>